<dbReference type="AlphaFoldDB" id="A0A1G2IGD0"/>
<comment type="caution">
    <text evidence="2">The sequence shown here is derived from an EMBL/GenBank/DDBJ whole genome shotgun (WGS) entry which is preliminary data.</text>
</comment>
<evidence type="ECO:0000313" key="3">
    <source>
        <dbReference type="Proteomes" id="UP000176774"/>
    </source>
</evidence>
<gene>
    <name evidence="2" type="ORF">A2908_01355</name>
</gene>
<reference evidence="2 3" key="1">
    <citation type="journal article" date="2016" name="Nat. Commun.">
        <title>Thousands of microbial genomes shed light on interconnected biogeochemical processes in an aquifer system.</title>
        <authorList>
            <person name="Anantharaman K."/>
            <person name="Brown C.T."/>
            <person name="Hug L.A."/>
            <person name="Sharon I."/>
            <person name="Castelle C.J."/>
            <person name="Probst A.J."/>
            <person name="Thomas B.C."/>
            <person name="Singh A."/>
            <person name="Wilkins M.J."/>
            <person name="Karaoz U."/>
            <person name="Brodie E.L."/>
            <person name="Williams K.H."/>
            <person name="Hubbard S.S."/>
            <person name="Banfield J.F."/>
        </authorList>
    </citation>
    <scope>NUCLEOTIDE SEQUENCE [LARGE SCALE GENOMIC DNA]</scope>
</reference>
<protein>
    <submittedName>
        <fullName evidence="2">Uncharacterized protein</fullName>
    </submittedName>
</protein>
<keyword evidence="1" id="KW-0812">Transmembrane</keyword>
<organism evidence="2 3">
    <name type="scientific">Candidatus Staskawiczbacteria bacterium RIFCSPLOWO2_01_FULL_38_12b</name>
    <dbReference type="NCBI Taxonomy" id="1802214"/>
    <lineage>
        <taxon>Bacteria</taxon>
        <taxon>Candidatus Staskawicziibacteriota</taxon>
    </lineage>
</organism>
<keyword evidence="1" id="KW-1133">Transmembrane helix</keyword>
<dbReference type="Proteomes" id="UP000176774">
    <property type="component" value="Unassembled WGS sequence"/>
</dbReference>
<sequence length="90" mass="10420">MDTILSTNILFWALSIFVIFLTVFLTFLFVYIVLILKNTREFLTMVNSETQKVIGDIEDARQKVKEGGAAIISFLFHSLSFFKKHKKSKK</sequence>
<name>A0A1G2IGD0_9BACT</name>
<proteinExistence type="predicted"/>
<accession>A0A1G2IGD0</accession>
<evidence type="ECO:0000256" key="1">
    <source>
        <dbReference type="SAM" id="Phobius"/>
    </source>
</evidence>
<dbReference type="EMBL" id="MHPA01000006">
    <property type="protein sequence ID" value="OGZ73836.1"/>
    <property type="molecule type" value="Genomic_DNA"/>
</dbReference>
<dbReference type="STRING" id="1802214.A2908_01355"/>
<evidence type="ECO:0000313" key="2">
    <source>
        <dbReference type="EMBL" id="OGZ73836.1"/>
    </source>
</evidence>
<feature type="transmembrane region" description="Helical" evidence="1">
    <location>
        <begin position="12"/>
        <end position="36"/>
    </location>
</feature>
<keyword evidence="1" id="KW-0472">Membrane</keyword>